<dbReference type="OrthoDB" id="8430253at2"/>
<protein>
    <submittedName>
        <fullName evidence="1">Uncharacterized protein</fullName>
    </submittedName>
</protein>
<comment type="caution">
    <text evidence="1">The sequence shown here is derived from an EMBL/GenBank/DDBJ whole genome shotgun (WGS) entry which is preliminary data.</text>
</comment>
<organism evidence="1 2">
    <name type="scientific">Pseudohoeflea suaedae</name>
    <dbReference type="NCBI Taxonomy" id="877384"/>
    <lineage>
        <taxon>Bacteria</taxon>
        <taxon>Pseudomonadati</taxon>
        <taxon>Pseudomonadota</taxon>
        <taxon>Alphaproteobacteria</taxon>
        <taxon>Hyphomicrobiales</taxon>
        <taxon>Rhizobiaceae</taxon>
        <taxon>Pseudohoeflea</taxon>
    </lineage>
</organism>
<gene>
    <name evidence="1" type="ORF">E2A64_17280</name>
</gene>
<evidence type="ECO:0000313" key="2">
    <source>
        <dbReference type="Proteomes" id="UP000295131"/>
    </source>
</evidence>
<keyword evidence="2" id="KW-1185">Reference proteome</keyword>
<accession>A0A4R5PHM2</accession>
<dbReference type="InterPro" id="IPR046578">
    <property type="entry name" value="DUF6638"/>
</dbReference>
<dbReference type="RefSeq" id="WP_133285763.1">
    <property type="nucleotide sequence ID" value="NZ_SMSI01000004.1"/>
</dbReference>
<evidence type="ECO:0000313" key="1">
    <source>
        <dbReference type="EMBL" id="TDH34417.1"/>
    </source>
</evidence>
<sequence length="433" mass="49297">MRQLVNSRLIFGNLLKVDAPHLIDRYNKALAAFGLPPTTRQSFRIDMTGYSPEIAEELGDQAYLDPNGVNRRFIILTPEQERLPVIHTQFSNTAGLMHDFFDGNRRVISAVTIKDALFGEIEETVAVVNDIEDLLKIDEVSFRVLSADGLLSKASELRMLVDTLTTSKEGWRDDAMLGRMVELSKATGDIRLNPLVPDKLVFPHKSYWAGHFGGVFLFHDGTGMTVICDREAPGFRRSRPWEVSYIDIRDHERIFDYLARSGRLQLPQASWVETSGLYTHRALMAVHDVIRRISPDLDLSGADAVWLQTWIQRNARAVAEDGLYPFFQEALRALELGGTIRMSEVAADRRLLLVRADPHHEDKWLVNRLLARLSPFDFVSRFIFDKQGFYETYETYPENYRSHVVAHLSNTYLSDKAALRARLFGIDGARDNA</sequence>
<proteinExistence type="predicted"/>
<dbReference type="Proteomes" id="UP000295131">
    <property type="component" value="Unassembled WGS sequence"/>
</dbReference>
<dbReference type="Pfam" id="PF20343">
    <property type="entry name" value="DUF6638"/>
    <property type="match status" value="1"/>
</dbReference>
<name>A0A4R5PHM2_9HYPH</name>
<dbReference type="AlphaFoldDB" id="A0A4R5PHM2"/>
<reference evidence="1 2" key="1">
    <citation type="journal article" date="2013" name="Int. J. Syst. Evol. Microbiol.">
        <title>Hoeflea suaedae sp. nov., an endophytic bacterium isolated from the root of the halophyte Suaeda maritima.</title>
        <authorList>
            <person name="Chung E.J."/>
            <person name="Park J.A."/>
            <person name="Pramanik P."/>
            <person name="Bibi F."/>
            <person name="Jeon C.O."/>
            <person name="Chung Y.R."/>
        </authorList>
    </citation>
    <scope>NUCLEOTIDE SEQUENCE [LARGE SCALE GENOMIC DNA]</scope>
    <source>
        <strain evidence="1 2">YC6898</strain>
    </source>
</reference>
<dbReference type="EMBL" id="SMSI01000004">
    <property type="protein sequence ID" value="TDH34417.1"/>
    <property type="molecule type" value="Genomic_DNA"/>
</dbReference>